<dbReference type="InterPro" id="IPR025669">
    <property type="entry name" value="AAA_dom"/>
</dbReference>
<dbReference type="InterPro" id="IPR050678">
    <property type="entry name" value="DNA_Partitioning_ATPase"/>
</dbReference>
<dbReference type="PANTHER" id="PTHR13696">
    <property type="entry name" value="P-LOOP CONTAINING NUCLEOSIDE TRIPHOSPHATE HYDROLASE"/>
    <property type="match status" value="1"/>
</dbReference>
<dbReference type="Pfam" id="PF13614">
    <property type="entry name" value="AAA_31"/>
    <property type="match status" value="1"/>
</dbReference>
<dbReference type="EMBL" id="JPGB01000006">
    <property type="protein sequence ID" value="KEQ49614.1"/>
    <property type="molecule type" value="Genomic_DNA"/>
</dbReference>
<dbReference type="AlphaFoldDB" id="A0A081R341"/>
<dbReference type="Gene3D" id="3.40.50.300">
    <property type="entry name" value="P-loop containing nucleotide triphosphate hydrolases"/>
    <property type="match status" value="1"/>
</dbReference>
<feature type="domain" description="AAA" evidence="1">
    <location>
        <begin position="9"/>
        <end position="167"/>
    </location>
</feature>
<dbReference type="SUPFAM" id="SSF52540">
    <property type="entry name" value="P-loop containing nucleoside triphosphate hydrolases"/>
    <property type="match status" value="1"/>
</dbReference>
<evidence type="ECO:0000313" key="2">
    <source>
        <dbReference type="EMBL" id="KEQ49614.1"/>
    </source>
</evidence>
<accession>A0A081R341</accession>
<dbReference type="Proteomes" id="UP000028098">
    <property type="component" value="Unassembled WGS sequence"/>
</dbReference>
<comment type="caution">
    <text evidence="2">The sequence shown here is derived from an EMBL/GenBank/DDBJ whole genome shotgun (WGS) entry which is preliminary data.</text>
</comment>
<proteinExistence type="predicted"/>
<dbReference type="InterPro" id="IPR027417">
    <property type="entry name" value="P-loop_NTPase"/>
</dbReference>
<name>A0A081R341_STROR</name>
<evidence type="ECO:0000259" key="1">
    <source>
        <dbReference type="Pfam" id="PF13614"/>
    </source>
</evidence>
<dbReference type="PANTHER" id="PTHR13696:SF99">
    <property type="entry name" value="COBYRINIC ACID AC-DIAMIDE SYNTHASE"/>
    <property type="match status" value="1"/>
</dbReference>
<gene>
    <name evidence="2" type="ORF">SK143_1556</name>
</gene>
<evidence type="ECO:0000313" key="3">
    <source>
        <dbReference type="Proteomes" id="UP000028098"/>
    </source>
</evidence>
<dbReference type="PATRIC" id="fig|1303.44.peg.1488"/>
<protein>
    <submittedName>
        <fullName evidence="2">CobQ/CobB/MinD/ParA nucleotide binding domain protein</fullName>
    </submittedName>
</protein>
<reference evidence="2 3" key="1">
    <citation type="submission" date="2014-05" db="EMBL/GenBank/DDBJ databases">
        <authorList>
            <person name="Daugherty S.C."/>
            <person name="Tallon L.J."/>
            <person name="Sadzewicz L."/>
            <person name="Kilian M."/>
            <person name="Tettelin H."/>
        </authorList>
    </citation>
    <scope>NUCLEOTIDE SEQUENCE [LARGE SCALE GENOMIC DNA]</scope>
    <source>
        <strain evidence="2 3">SK143</strain>
    </source>
</reference>
<organism evidence="2 3">
    <name type="scientific">Streptococcus oralis</name>
    <dbReference type="NCBI Taxonomy" id="1303"/>
    <lineage>
        <taxon>Bacteria</taxon>
        <taxon>Bacillati</taxon>
        <taxon>Bacillota</taxon>
        <taxon>Bacilli</taxon>
        <taxon>Lactobacillales</taxon>
        <taxon>Streptococcaceae</taxon>
        <taxon>Streptococcus</taxon>
    </lineage>
</organism>
<sequence>MKIQTTNLGKGGGGKTTDTFNEGDWLARVKGLRTLLIDGAWECNLTRTFDVKCEKTVYDIFTTGEYEIVPISENLSLICGDERLTDEQLDLASRNNKYLQLFMWFSEHYEELEAQFDVILIDTHNDESLVTANFIAVSDIVLAVSDASLNGFRAWLSLKNFVDFIKSEAIEVITKKSYVKAEPYLIGNKIKYVGNNVTDTCKQFLEVVEEDQAYLGSIQEKELMAKSLVISQSVFEQRDEMTANQKETHQKFYDNINYVYENILSVLEGEVA</sequence>
<dbReference type="RefSeq" id="WP_042902884.1">
    <property type="nucleotide sequence ID" value="NZ_JAKUWN010000010.1"/>
</dbReference>